<dbReference type="Gene3D" id="3.40.50.12780">
    <property type="entry name" value="N-terminal domain of ligase-like"/>
    <property type="match status" value="1"/>
</dbReference>
<evidence type="ECO:0000313" key="6">
    <source>
        <dbReference type="EMBL" id="QHN35971.1"/>
    </source>
</evidence>
<accession>A0ABX6IK20</accession>
<gene>
    <name evidence="6" type="ORF">GII31_14935</name>
</gene>
<dbReference type="Proteomes" id="UP001059836">
    <property type="component" value="Chromosome"/>
</dbReference>
<keyword evidence="2" id="KW-0436">Ligase</keyword>
<feature type="domain" description="AMP-dependent synthetase/ligase" evidence="4">
    <location>
        <begin position="51"/>
        <end position="415"/>
    </location>
</feature>
<dbReference type="InterPro" id="IPR045851">
    <property type="entry name" value="AMP-bd_C_sf"/>
</dbReference>
<organism evidence="6 7">
    <name type="scientific">Gordonia pseudamarae</name>
    <dbReference type="NCBI Taxonomy" id="2831662"/>
    <lineage>
        <taxon>Bacteria</taxon>
        <taxon>Bacillati</taxon>
        <taxon>Actinomycetota</taxon>
        <taxon>Actinomycetes</taxon>
        <taxon>Mycobacteriales</taxon>
        <taxon>Gordoniaceae</taxon>
        <taxon>Gordonia</taxon>
    </lineage>
</organism>
<evidence type="ECO:0000256" key="2">
    <source>
        <dbReference type="ARBA" id="ARBA00022598"/>
    </source>
</evidence>
<evidence type="ECO:0000313" key="7">
    <source>
        <dbReference type="Proteomes" id="UP001059836"/>
    </source>
</evidence>
<protein>
    <submittedName>
        <fullName evidence="6">AMP-binding protein</fullName>
    </submittedName>
</protein>
<dbReference type="EMBL" id="CP045809">
    <property type="protein sequence ID" value="QHN35971.1"/>
    <property type="molecule type" value="Genomic_DNA"/>
</dbReference>
<evidence type="ECO:0000259" key="5">
    <source>
        <dbReference type="Pfam" id="PF13193"/>
    </source>
</evidence>
<dbReference type="InterPro" id="IPR020845">
    <property type="entry name" value="AMP-binding_CS"/>
</dbReference>
<dbReference type="Gene3D" id="3.30.300.30">
    <property type="match status" value="1"/>
</dbReference>
<dbReference type="PROSITE" id="PS00455">
    <property type="entry name" value="AMP_BINDING"/>
    <property type="match status" value="1"/>
</dbReference>
<dbReference type="RefSeq" id="WP_213244218.1">
    <property type="nucleotide sequence ID" value="NZ_CP045806.1"/>
</dbReference>
<dbReference type="SUPFAM" id="SSF56801">
    <property type="entry name" value="Acetyl-CoA synthetase-like"/>
    <property type="match status" value="1"/>
</dbReference>
<feature type="domain" description="AMP-binding enzyme C-terminal" evidence="5">
    <location>
        <begin position="467"/>
        <end position="542"/>
    </location>
</feature>
<proteinExistence type="inferred from homology"/>
<sequence length="565" mass="59383">MATQSQTPSLSAPSPSNPSRAGTSSGLTESFRPADTSVPLEELTVGELLIRRAAEHPGRPALIGTRHGSGDSARLTYAELLDEAARVATGLSRLADRGDFVALWAPNVVEWPIIEFGAALAGVTLVALNPVLRLDELDYAIGHSGAKVLIHADRSRDYDMAAVAAELVAARPDVRAVSLSETDVYRPDHAAETILAQAPTDPSAPVMLQYTSGTTGNPKGVLLRHRSLVNNARLTMLGVHARPGAVAVNPLPMFHTAACVIGTLGPLWIGGTHILIEQFAPATTLDLIRSESADILFYVPAILGAVLAAQAASAGPAPRLDIIMGGASDVPAAMIEGAEQVFGAGVFNLYGQTELAPVLAVTRPGDSREDLLRSVGRPLPHADCKITDPATGAVAGIGVAGEICARGYQQFIEYLHDPAATSAAVDSDGFVHTGDLGVMDERGYLKVTGRLKELIIRGGENIAPVAVENAIAEHPLVAGAAVIGLPDERFGEIVAAVLIVRGQTPDDLADQLRAHTAERISPFMVPSRWFVADAFPATPTGKVRKFAVRDQVISARLREITPTKD</sequence>
<comment type="similarity">
    <text evidence="1">Belongs to the ATP-dependent AMP-binding enzyme family.</text>
</comment>
<keyword evidence="7" id="KW-1185">Reference proteome</keyword>
<feature type="region of interest" description="Disordered" evidence="3">
    <location>
        <begin position="1"/>
        <end position="33"/>
    </location>
</feature>
<dbReference type="Pfam" id="PF00501">
    <property type="entry name" value="AMP-binding"/>
    <property type="match status" value="1"/>
</dbReference>
<dbReference type="PANTHER" id="PTHR43201">
    <property type="entry name" value="ACYL-COA SYNTHETASE"/>
    <property type="match status" value="1"/>
</dbReference>
<dbReference type="InterPro" id="IPR000873">
    <property type="entry name" value="AMP-dep_synth/lig_dom"/>
</dbReference>
<evidence type="ECO:0000259" key="4">
    <source>
        <dbReference type="Pfam" id="PF00501"/>
    </source>
</evidence>
<dbReference type="InterPro" id="IPR042099">
    <property type="entry name" value="ANL_N_sf"/>
</dbReference>
<dbReference type="Pfam" id="PF13193">
    <property type="entry name" value="AMP-binding_C"/>
    <property type="match status" value="1"/>
</dbReference>
<feature type="compositionally biased region" description="Low complexity" evidence="3">
    <location>
        <begin position="8"/>
        <end position="19"/>
    </location>
</feature>
<evidence type="ECO:0000256" key="1">
    <source>
        <dbReference type="ARBA" id="ARBA00006432"/>
    </source>
</evidence>
<name>A0ABX6IK20_9ACTN</name>
<reference evidence="6" key="1">
    <citation type="journal article" date="2021" name="Nat. Microbiol.">
        <title>Cocultivation of an ultrasmall environmental parasitic bacterium with lytic ability against bacteria associated with wastewater foams.</title>
        <authorList>
            <person name="Batinovic S."/>
            <person name="Rose J.J.A."/>
            <person name="Ratcliffe J."/>
            <person name="Seviour R.J."/>
            <person name="Petrovski S."/>
        </authorList>
    </citation>
    <scope>NUCLEOTIDE SEQUENCE</scope>
    <source>
        <strain evidence="6">CON9</strain>
    </source>
</reference>
<evidence type="ECO:0000256" key="3">
    <source>
        <dbReference type="SAM" id="MobiDB-lite"/>
    </source>
</evidence>
<dbReference type="PANTHER" id="PTHR43201:SF5">
    <property type="entry name" value="MEDIUM-CHAIN ACYL-COA LIGASE ACSF2, MITOCHONDRIAL"/>
    <property type="match status" value="1"/>
</dbReference>
<dbReference type="InterPro" id="IPR025110">
    <property type="entry name" value="AMP-bd_C"/>
</dbReference>